<accession>U6GKA3</accession>
<dbReference type="OrthoDB" id="347913at2759"/>
<keyword evidence="2" id="KW-1133">Transmembrane helix</keyword>
<feature type="region of interest" description="Disordered" evidence="1">
    <location>
        <begin position="1"/>
        <end position="31"/>
    </location>
</feature>
<name>U6GKA3_EIMAC</name>
<dbReference type="RefSeq" id="XP_013249402.1">
    <property type="nucleotide sequence ID" value="XM_013393948.1"/>
</dbReference>
<dbReference type="EMBL" id="HG671281">
    <property type="protein sequence ID" value="CDI80661.1"/>
    <property type="molecule type" value="Genomic_DNA"/>
</dbReference>
<proteinExistence type="predicted"/>
<evidence type="ECO:0000256" key="2">
    <source>
        <dbReference type="SAM" id="Phobius"/>
    </source>
</evidence>
<reference evidence="3" key="2">
    <citation type="submission" date="2013-10" db="EMBL/GenBank/DDBJ databases">
        <authorList>
            <person name="Aslett M."/>
        </authorList>
    </citation>
    <scope>NUCLEOTIDE SEQUENCE</scope>
    <source>
        <strain evidence="3">Houghton</strain>
    </source>
</reference>
<keyword evidence="4" id="KW-1185">Reference proteome</keyword>
<evidence type="ECO:0000313" key="4">
    <source>
        <dbReference type="Proteomes" id="UP000018050"/>
    </source>
</evidence>
<dbReference type="GeneID" id="25273506"/>
<keyword evidence="2" id="KW-0472">Membrane</keyword>
<dbReference type="VEuPathDB" id="ToxoDB:EAH_00054360"/>
<protein>
    <submittedName>
        <fullName evidence="3">Uncharacterized protein</fullName>
    </submittedName>
</protein>
<gene>
    <name evidence="3" type="ORF">EAH_00054360</name>
</gene>
<reference evidence="3" key="1">
    <citation type="submission" date="2013-10" db="EMBL/GenBank/DDBJ databases">
        <title>Genomic analysis of the causative agents of coccidiosis in chickens.</title>
        <authorList>
            <person name="Reid A.J."/>
            <person name="Blake D."/>
            <person name="Billington K."/>
            <person name="Browne H."/>
            <person name="Dunn M."/>
            <person name="Hung S."/>
            <person name="Kawahara F."/>
            <person name="Miranda-Saavedra D."/>
            <person name="Mourier T."/>
            <person name="Nagra H."/>
            <person name="Otto T.D."/>
            <person name="Rawlings N."/>
            <person name="Sanchez A."/>
            <person name="Sanders M."/>
            <person name="Subramaniam C."/>
            <person name="Tay Y."/>
            <person name="Dear P."/>
            <person name="Doerig C."/>
            <person name="Gruber A."/>
            <person name="Parkinson J."/>
            <person name="Shirley M."/>
            <person name="Wan K.L."/>
            <person name="Berriman M."/>
            <person name="Tomley F."/>
            <person name="Pain A."/>
        </authorList>
    </citation>
    <scope>NUCLEOTIDE SEQUENCE</scope>
    <source>
        <strain evidence="3">Houghton</strain>
    </source>
</reference>
<feature type="transmembrane region" description="Helical" evidence="2">
    <location>
        <begin position="78"/>
        <end position="96"/>
    </location>
</feature>
<evidence type="ECO:0000313" key="3">
    <source>
        <dbReference type="EMBL" id="CDI80661.1"/>
    </source>
</evidence>
<organism evidence="3 4">
    <name type="scientific">Eimeria acervulina</name>
    <name type="common">Coccidian parasite</name>
    <dbReference type="NCBI Taxonomy" id="5801"/>
    <lineage>
        <taxon>Eukaryota</taxon>
        <taxon>Sar</taxon>
        <taxon>Alveolata</taxon>
        <taxon>Apicomplexa</taxon>
        <taxon>Conoidasida</taxon>
        <taxon>Coccidia</taxon>
        <taxon>Eucoccidiorida</taxon>
        <taxon>Eimeriorina</taxon>
        <taxon>Eimeriidae</taxon>
        <taxon>Eimeria</taxon>
    </lineage>
</organism>
<evidence type="ECO:0000256" key="1">
    <source>
        <dbReference type="SAM" id="MobiDB-lite"/>
    </source>
</evidence>
<sequence>MKEVPLNAAEVGEAHGGSPPHEGSAPAGSANEGEVIRSGDVMLKEEGGNNLTIEGRNPGENAFALIERKSLDRKGRKSSIFLKLLPLLLLGLVLIAKRKIIFGAIMYLTSSGDDDDTLARRRVLPAVTMKGLLQSEEQFKAAASDFQAAWQASSPIVKKAFTKYFVPSNKDDEEPTVDPLALYNRHINGMLGAPRPDATDVNALQDHNLNLLLLRGVCGAAAEILKKLRNLEVLHAETGVPVPVLGLGEPICLPPLEELMEQETDGVTAPEFSRQFGIVVKAKGETSRVPKLLADSLRDLLYEGQTLASIYDVRQKFEPFLTFQGLGNGRLPDREYPKMRIRYSGEQFDVAGFFLHAFLDVEGRSAVEQLSRFIQTTVIRQWCTKRAIAFVMEQQSNATHSLKRELDRKRAYMRGITNSGEETMDPESLQAIARFVL</sequence>
<dbReference type="AlphaFoldDB" id="U6GKA3"/>
<dbReference type="Proteomes" id="UP000018050">
    <property type="component" value="Unassembled WGS sequence"/>
</dbReference>
<keyword evidence="2" id="KW-0812">Transmembrane</keyword>
<dbReference type="OMA" id="HINGMLG"/>